<sequence>MIGQLGLGYQAWRAQWLSKPKLDQLRTKRLRHTLAIAAQLPFYRDHWKDVDLTEITGPADLRGLPTIGKPDFRGRLDDITVPTFNESNARVTYTSGSSGATLRLTHDWPSTLYCNAAWIRAHMAYGLKPHQRTAYFRFEPVKQGLTAKLRIFRNEFVPFESGDAILADLRRIRPHVLGGYPSYFADLIRMVPHDDLRALGVRWLYAGAETMPAPLAKQLKRIFDCPLIDMYGSTEFENMAFECTHGNRHVTDDSIILEVLNAEGEPAAPGEIGDIVVTGLRNDAMPLVRYRIGDRGAWSDQTCPCGRNFMLLPRLEGRSLEAVVTPTGKRYPVILLDEDLIHIDELFQFQVVQEAPDRLTLNLVCAPGTEAETTQRAVKALVDVFDEPMTVTPKVVSAIPRGSGGKVKAIIPLEQARGN</sequence>
<dbReference type="RefSeq" id="WP_142036036.1">
    <property type="nucleotide sequence ID" value="NZ_JBHTGS010000001.1"/>
</dbReference>
<keyword evidence="3" id="KW-1185">Reference proteome</keyword>
<accession>A0A543AT90</accession>
<evidence type="ECO:0000259" key="1">
    <source>
        <dbReference type="Pfam" id="PF00501"/>
    </source>
</evidence>
<dbReference type="Proteomes" id="UP000317043">
    <property type="component" value="Unassembled WGS sequence"/>
</dbReference>
<dbReference type="InterPro" id="IPR000873">
    <property type="entry name" value="AMP-dep_synth/lig_dom"/>
</dbReference>
<name>A0A543AT90_9ACTN</name>
<dbReference type="GO" id="GO:0016874">
    <property type="term" value="F:ligase activity"/>
    <property type="evidence" value="ECO:0007669"/>
    <property type="project" value="UniProtKB-KW"/>
</dbReference>
<dbReference type="InParanoid" id="A0A543AT90"/>
<dbReference type="Pfam" id="PF00501">
    <property type="entry name" value="AMP-binding"/>
    <property type="match status" value="1"/>
</dbReference>
<dbReference type="OrthoDB" id="580775at2"/>
<evidence type="ECO:0000313" key="2">
    <source>
        <dbReference type="EMBL" id="TQL75725.1"/>
    </source>
</evidence>
<keyword evidence="2" id="KW-0436">Ligase</keyword>
<dbReference type="SUPFAM" id="SSF56801">
    <property type="entry name" value="Acetyl-CoA synthetase-like"/>
    <property type="match status" value="1"/>
</dbReference>
<dbReference type="InterPro" id="IPR042099">
    <property type="entry name" value="ANL_N_sf"/>
</dbReference>
<dbReference type="EMBL" id="VFOW01000001">
    <property type="protein sequence ID" value="TQL75725.1"/>
    <property type="molecule type" value="Genomic_DNA"/>
</dbReference>
<organism evidence="2 3">
    <name type="scientific">Stackebrandtia endophytica</name>
    <dbReference type="NCBI Taxonomy" id="1496996"/>
    <lineage>
        <taxon>Bacteria</taxon>
        <taxon>Bacillati</taxon>
        <taxon>Actinomycetota</taxon>
        <taxon>Actinomycetes</taxon>
        <taxon>Glycomycetales</taxon>
        <taxon>Glycomycetaceae</taxon>
        <taxon>Stackebrandtia</taxon>
    </lineage>
</organism>
<dbReference type="AlphaFoldDB" id="A0A543AT90"/>
<proteinExistence type="predicted"/>
<dbReference type="PANTHER" id="PTHR36932">
    <property type="entry name" value="CAPSULAR POLYSACCHARIDE BIOSYNTHESIS PROTEIN"/>
    <property type="match status" value="1"/>
</dbReference>
<evidence type="ECO:0000313" key="3">
    <source>
        <dbReference type="Proteomes" id="UP000317043"/>
    </source>
</evidence>
<dbReference type="InterPro" id="IPR053158">
    <property type="entry name" value="CapK_Type1_Caps_Biosynth"/>
</dbReference>
<dbReference type="PANTHER" id="PTHR36932:SF1">
    <property type="entry name" value="CAPSULAR POLYSACCHARIDE BIOSYNTHESIS PROTEIN"/>
    <property type="match status" value="1"/>
</dbReference>
<gene>
    <name evidence="2" type="ORF">FB566_1237</name>
</gene>
<reference evidence="2 3" key="1">
    <citation type="submission" date="2019-06" db="EMBL/GenBank/DDBJ databases">
        <title>Sequencing the genomes of 1000 actinobacteria strains.</title>
        <authorList>
            <person name="Klenk H.-P."/>
        </authorList>
    </citation>
    <scope>NUCLEOTIDE SEQUENCE [LARGE SCALE GENOMIC DNA]</scope>
    <source>
        <strain evidence="2 3">DSM 45928</strain>
    </source>
</reference>
<comment type="caution">
    <text evidence="2">The sequence shown here is derived from an EMBL/GenBank/DDBJ whole genome shotgun (WGS) entry which is preliminary data.</text>
</comment>
<protein>
    <submittedName>
        <fullName evidence="2">Phenylacetate-CoA ligase</fullName>
    </submittedName>
</protein>
<feature type="domain" description="AMP-dependent synthetase/ligase" evidence="1">
    <location>
        <begin position="159"/>
        <end position="279"/>
    </location>
</feature>
<dbReference type="Gene3D" id="3.40.50.12780">
    <property type="entry name" value="N-terminal domain of ligase-like"/>
    <property type="match status" value="1"/>
</dbReference>